<dbReference type="InterPro" id="IPR045584">
    <property type="entry name" value="Pilin-like"/>
</dbReference>
<organism evidence="3">
    <name type="scientific">hydrothermal vent metagenome</name>
    <dbReference type="NCBI Taxonomy" id="652676"/>
    <lineage>
        <taxon>unclassified sequences</taxon>
        <taxon>metagenomes</taxon>
        <taxon>ecological metagenomes</taxon>
    </lineage>
</organism>
<gene>
    <name evidence="3" type="ORF">MNBD_GAMMA09-3020</name>
</gene>
<feature type="transmembrane region" description="Helical" evidence="2">
    <location>
        <begin position="12"/>
        <end position="35"/>
    </location>
</feature>
<proteinExistence type="predicted"/>
<name>A0A3B0YEF3_9ZZZZ</name>
<reference evidence="3" key="1">
    <citation type="submission" date="2018-06" db="EMBL/GenBank/DDBJ databases">
        <authorList>
            <person name="Zhirakovskaya E."/>
        </authorList>
    </citation>
    <scope>NUCLEOTIDE SEQUENCE</scope>
</reference>
<dbReference type="NCBIfam" id="TIGR02532">
    <property type="entry name" value="IV_pilin_GFxxxE"/>
    <property type="match status" value="1"/>
</dbReference>
<sequence length="151" mass="15208">MQIQKTAIQDGFTLIELMIVIAIIGILAAIALPAYQGYIKSAKVIGLVEHQVTALRLVKAENIKMTGGALCVDVLNQLNEGGKQAIGSSTGSTDAFASSGGVAGQVVISGLNSGCPSVGSAVSITVNLAYGTIASDYPGGNAPAALTFTPE</sequence>
<evidence type="ECO:0008006" key="4">
    <source>
        <dbReference type="Google" id="ProtNLM"/>
    </source>
</evidence>
<evidence type="ECO:0000256" key="2">
    <source>
        <dbReference type="SAM" id="Phobius"/>
    </source>
</evidence>
<protein>
    <recommendedName>
        <fullName evidence="4">Type IV pilin PilA</fullName>
    </recommendedName>
</protein>
<evidence type="ECO:0000313" key="3">
    <source>
        <dbReference type="EMBL" id="VAW67154.1"/>
    </source>
</evidence>
<keyword evidence="1" id="KW-0488">Methylation</keyword>
<dbReference type="EMBL" id="UOFI01000093">
    <property type="protein sequence ID" value="VAW67154.1"/>
    <property type="molecule type" value="Genomic_DNA"/>
</dbReference>
<accession>A0A3B0YEF3</accession>
<dbReference type="Gene3D" id="3.30.700.10">
    <property type="entry name" value="Glycoprotein, Type 4 Pilin"/>
    <property type="match status" value="1"/>
</dbReference>
<dbReference type="AlphaFoldDB" id="A0A3B0YEF3"/>
<dbReference type="Pfam" id="PF07963">
    <property type="entry name" value="N_methyl"/>
    <property type="match status" value="1"/>
</dbReference>
<keyword evidence="2" id="KW-0812">Transmembrane</keyword>
<dbReference type="SUPFAM" id="SSF54523">
    <property type="entry name" value="Pili subunits"/>
    <property type="match status" value="1"/>
</dbReference>
<keyword evidence="2" id="KW-0472">Membrane</keyword>
<evidence type="ECO:0000256" key="1">
    <source>
        <dbReference type="ARBA" id="ARBA00022481"/>
    </source>
</evidence>
<dbReference type="PANTHER" id="PTHR30093">
    <property type="entry name" value="GENERAL SECRETION PATHWAY PROTEIN G"/>
    <property type="match status" value="1"/>
</dbReference>
<dbReference type="InterPro" id="IPR012902">
    <property type="entry name" value="N_methyl_site"/>
</dbReference>
<keyword evidence="2" id="KW-1133">Transmembrane helix</keyword>
<dbReference type="PANTHER" id="PTHR30093:SF34">
    <property type="entry name" value="PREPILIN PEPTIDASE-DEPENDENT PROTEIN D"/>
    <property type="match status" value="1"/>
</dbReference>